<organism evidence="1 2">
    <name type="scientific">Parascaris equorum</name>
    <name type="common">Equine roundworm</name>
    <dbReference type="NCBI Taxonomy" id="6256"/>
    <lineage>
        <taxon>Eukaryota</taxon>
        <taxon>Metazoa</taxon>
        <taxon>Ecdysozoa</taxon>
        <taxon>Nematoda</taxon>
        <taxon>Chromadorea</taxon>
        <taxon>Rhabditida</taxon>
        <taxon>Spirurina</taxon>
        <taxon>Ascaridomorpha</taxon>
        <taxon>Ascaridoidea</taxon>
        <taxon>Ascarididae</taxon>
        <taxon>Parascaris</taxon>
    </lineage>
</organism>
<dbReference type="AlphaFoldDB" id="A0A914RFG8"/>
<accession>A0A914RFG8</accession>
<sequence length="46" mass="4830">MPCCSEPGLFTFSASHTVSSNDCSAAPNTSKPADISIIERLTRSTV</sequence>
<evidence type="ECO:0000313" key="2">
    <source>
        <dbReference type="WBParaSite" id="PEQ_0000350801-mRNA-1"/>
    </source>
</evidence>
<keyword evidence="1" id="KW-1185">Reference proteome</keyword>
<protein>
    <submittedName>
        <fullName evidence="2">Uncharacterized protein</fullName>
    </submittedName>
</protein>
<dbReference type="Proteomes" id="UP000887564">
    <property type="component" value="Unplaced"/>
</dbReference>
<reference evidence="2" key="1">
    <citation type="submission" date="2022-11" db="UniProtKB">
        <authorList>
            <consortium name="WormBaseParasite"/>
        </authorList>
    </citation>
    <scope>IDENTIFICATION</scope>
</reference>
<dbReference type="WBParaSite" id="PEQ_0000350801-mRNA-1">
    <property type="protein sequence ID" value="PEQ_0000350801-mRNA-1"/>
    <property type="gene ID" value="PEQ_0000350801"/>
</dbReference>
<name>A0A914RFG8_PAREQ</name>
<evidence type="ECO:0000313" key="1">
    <source>
        <dbReference type="Proteomes" id="UP000887564"/>
    </source>
</evidence>
<proteinExistence type="predicted"/>